<gene>
    <name evidence="3" type="ordered locus">Cwoe_4687</name>
</gene>
<feature type="transmembrane region" description="Helical" evidence="2">
    <location>
        <begin position="12"/>
        <end position="30"/>
    </location>
</feature>
<dbReference type="AlphaFoldDB" id="D3FA05"/>
<dbReference type="Proteomes" id="UP000008229">
    <property type="component" value="Chromosome"/>
</dbReference>
<dbReference type="eggNOG" id="ENOG5033C6Q">
    <property type="taxonomic scope" value="Bacteria"/>
</dbReference>
<feature type="compositionally biased region" description="Low complexity" evidence="1">
    <location>
        <begin position="238"/>
        <end position="253"/>
    </location>
</feature>
<accession>D3FA05</accession>
<keyword evidence="2" id="KW-0812">Transmembrane</keyword>
<dbReference type="HOGENOM" id="CLU_1097149_0_0_11"/>
<evidence type="ECO:0000256" key="2">
    <source>
        <dbReference type="SAM" id="Phobius"/>
    </source>
</evidence>
<evidence type="ECO:0000313" key="4">
    <source>
        <dbReference type="Proteomes" id="UP000008229"/>
    </source>
</evidence>
<keyword evidence="2" id="KW-1133">Transmembrane helix</keyword>
<dbReference type="STRING" id="469383.Cwoe_4687"/>
<evidence type="ECO:0000256" key="1">
    <source>
        <dbReference type="SAM" id="MobiDB-lite"/>
    </source>
</evidence>
<feature type="region of interest" description="Disordered" evidence="1">
    <location>
        <begin position="233"/>
        <end position="253"/>
    </location>
</feature>
<keyword evidence="4" id="KW-1185">Reference proteome</keyword>
<reference evidence="3 4" key="1">
    <citation type="journal article" date="2010" name="Stand. Genomic Sci.">
        <title>Complete genome sequence of Conexibacter woesei type strain (ID131577).</title>
        <authorList>
            <person name="Pukall R."/>
            <person name="Lapidus A."/>
            <person name="Glavina Del Rio T."/>
            <person name="Copeland A."/>
            <person name="Tice H."/>
            <person name="Cheng J.-F."/>
            <person name="Lucas S."/>
            <person name="Chen F."/>
            <person name="Nolan M."/>
            <person name="Bruce D."/>
            <person name="Goodwin L."/>
            <person name="Pitluck S."/>
            <person name="Mavromatis K."/>
            <person name="Ivanova N."/>
            <person name="Ovchinnikova G."/>
            <person name="Pati A."/>
            <person name="Chen A."/>
            <person name="Palaniappan K."/>
            <person name="Land M."/>
            <person name="Hauser L."/>
            <person name="Chang Y.-J."/>
            <person name="Jeffries C.D."/>
            <person name="Chain P."/>
            <person name="Meincke L."/>
            <person name="Sims D."/>
            <person name="Brettin T."/>
            <person name="Detter J.C."/>
            <person name="Rohde M."/>
            <person name="Goeker M."/>
            <person name="Bristow J."/>
            <person name="Eisen J.A."/>
            <person name="Markowitz V."/>
            <person name="Kyrpides N.C."/>
            <person name="Klenk H.-P."/>
            <person name="Hugenholtz P."/>
        </authorList>
    </citation>
    <scope>NUCLEOTIDE SEQUENCE [LARGE SCALE GENOMIC DNA]</scope>
    <source>
        <strain evidence="4">DSM 14684 / CIP 108061 / JCM 11494 / NBRC 100937 / ID131577</strain>
    </source>
</reference>
<keyword evidence="2" id="KW-0472">Membrane</keyword>
<name>D3FA05_CONWI</name>
<protein>
    <submittedName>
        <fullName evidence="3">Uncharacterized protein</fullName>
    </submittedName>
</protein>
<organism evidence="3 4">
    <name type="scientific">Conexibacter woesei (strain DSM 14684 / CCUG 47730 / CIP 108061 / JCM 11494 / NBRC 100937 / ID131577)</name>
    <dbReference type="NCBI Taxonomy" id="469383"/>
    <lineage>
        <taxon>Bacteria</taxon>
        <taxon>Bacillati</taxon>
        <taxon>Actinomycetota</taxon>
        <taxon>Thermoleophilia</taxon>
        <taxon>Solirubrobacterales</taxon>
        <taxon>Conexibacteraceae</taxon>
        <taxon>Conexibacter</taxon>
    </lineage>
</organism>
<dbReference type="EMBL" id="CP001854">
    <property type="protein sequence ID" value="ADB53100.1"/>
    <property type="molecule type" value="Genomic_DNA"/>
</dbReference>
<sequence precursor="true">MRRPPDGHNPGTVAVFAAFAAVLAAALVAARRRARRSWPARARVVSAEDHTTLDDNGAVRSTQAADLTLPPHELEQLWTPAQLERLAATYWRFLSRVTLGLIRVDYSETQRTVVLLRQPLRLLRFGAPEYAMDDTHGIVRWRIQDGLLVARAGHHSDGYLQIDVRRSDPGDGPAESTRLHVEVEVANFYPSIAHSISRHVYRWTQSFVHVLVTHGFLRSLARLDLAESRVGRYAPQSPAEVPDPADADAVGQP</sequence>
<evidence type="ECO:0000313" key="3">
    <source>
        <dbReference type="EMBL" id="ADB53100.1"/>
    </source>
</evidence>
<dbReference type="KEGG" id="cwo:Cwoe_4687"/>
<reference evidence="4" key="2">
    <citation type="submission" date="2010-01" db="EMBL/GenBank/DDBJ databases">
        <title>The complete genome of Conexibacter woesei DSM 14684.</title>
        <authorList>
            <consortium name="US DOE Joint Genome Institute (JGI-PGF)"/>
            <person name="Lucas S."/>
            <person name="Copeland A."/>
            <person name="Lapidus A."/>
            <person name="Glavina del Rio T."/>
            <person name="Dalin E."/>
            <person name="Tice H."/>
            <person name="Bruce D."/>
            <person name="Goodwin L."/>
            <person name="Pitluck S."/>
            <person name="Kyrpides N."/>
            <person name="Mavromatis K."/>
            <person name="Ivanova N."/>
            <person name="Mikhailova N."/>
            <person name="Chertkov O."/>
            <person name="Brettin T."/>
            <person name="Detter J.C."/>
            <person name="Han C."/>
            <person name="Larimer F."/>
            <person name="Land M."/>
            <person name="Hauser L."/>
            <person name="Markowitz V."/>
            <person name="Cheng J.-F."/>
            <person name="Hugenholtz P."/>
            <person name="Woyke T."/>
            <person name="Wu D."/>
            <person name="Pukall R."/>
            <person name="Steenblock K."/>
            <person name="Schneider S."/>
            <person name="Klenk H.-P."/>
            <person name="Eisen J.A."/>
        </authorList>
    </citation>
    <scope>NUCLEOTIDE SEQUENCE [LARGE SCALE GENOMIC DNA]</scope>
    <source>
        <strain evidence="4">DSM 14684 / CIP 108061 / JCM 11494 / NBRC 100937 / ID131577</strain>
    </source>
</reference>
<proteinExistence type="predicted"/>